<protein>
    <submittedName>
        <fullName evidence="3">MFS transporter</fullName>
    </submittedName>
</protein>
<evidence type="ECO:0000256" key="1">
    <source>
        <dbReference type="SAM" id="MobiDB-lite"/>
    </source>
</evidence>
<sequence>MADPRHLWKLLGSLVLLFVVGLNLRLTLAGFTPLIPLVQAELDASNSSLGLATGVAVVMFGVMALLTPSLVARFGPDRVLSLGLLAICVGTGMRFQWILPGMILIGAGIGLMNVVLPAIVKRDFPYRMALATAVYTSALNVGSAAAATGVVPLSQELGSWRTAAVITGAPALVALAVWLVFRHRAAPHQRQPIQLGSQVWGSGLAWQVTAFMALQSLLYYFVLAWLPTIYIDAGLPAARAGFVLAIAQVGQLVGCIATPLILKHRTDLRATCSVFAGITFCAFLAFLTMPLANPYGFAFLLGIGQGGALVCALLLIGLRSPDARTASSLSGMAQSVGYVVAATGPPLAGLVFDRSGSWDLPLAMMCVLCGVEVVAGLSAGRDRAVPSVLTGRTTAPPDDSPDRPFEQEGSACSRQ</sequence>
<dbReference type="AlphaFoldDB" id="A0A9D2EF30"/>
<keyword evidence="2" id="KW-1133">Transmembrane helix</keyword>
<feature type="region of interest" description="Disordered" evidence="1">
    <location>
        <begin position="388"/>
        <end position="415"/>
    </location>
</feature>
<gene>
    <name evidence="3" type="ORF">H9815_09245</name>
</gene>
<dbReference type="InterPro" id="IPR052524">
    <property type="entry name" value="MFS_Cyanate_Porter"/>
</dbReference>
<feature type="transmembrane region" description="Helical" evidence="2">
    <location>
        <begin position="132"/>
        <end position="154"/>
    </location>
</feature>
<feature type="transmembrane region" description="Helical" evidence="2">
    <location>
        <begin position="242"/>
        <end position="262"/>
    </location>
</feature>
<feature type="transmembrane region" description="Helical" evidence="2">
    <location>
        <begin position="50"/>
        <end position="72"/>
    </location>
</feature>
<dbReference type="Gene3D" id="1.20.1250.20">
    <property type="entry name" value="MFS general substrate transporter like domains"/>
    <property type="match status" value="1"/>
</dbReference>
<name>A0A9D2EF30_9MICO</name>
<keyword evidence="2" id="KW-0812">Transmembrane</keyword>
<evidence type="ECO:0000313" key="4">
    <source>
        <dbReference type="Proteomes" id="UP000824037"/>
    </source>
</evidence>
<dbReference type="GO" id="GO:0022857">
    <property type="term" value="F:transmembrane transporter activity"/>
    <property type="evidence" value="ECO:0007669"/>
    <property type="project" value="InterPro"/>
</dbReference>
<accession>A0A9D2EF30</accession>
<dbReference type="EMBL" id="DXBY01000155">
    <property type="protein sequence ID" value="HIZ35951.1"/>
    <property type="molecule type" value="Genomic_DNA"/>
</dbReference>
<dbReference type="PANTHER" id="PTHR23523:SF2">
    <property type="entry name" value="2-NITROIMIDAZOLE TRANSPORTER"/>
    <property type="match status" value="1"/>
</dbReference>
<keyword evidence="2" id="KW-0472">Membrane</keyword>
<dbReference type="Proteomes" id="UP000824037">
    <property type="component" value="Unassembled WGS sequence"/>
</dbReference>
<dbReference type="PANTHER" id="PTHR23523">
    <property type="match status" value="1"/>
</dbReference>
<proteinExistence type="predicted"/>
<dbReference type="CDD" id="cd17339">
    <property type="entry name" value="MFS_NIMT_CynX_like"/>
    <property type="match status" value="1"/>
</dbReference>
<reference evidence="3" key="1">
    <citation type="journal article" date="2021" name="PeerJ">
        <title>Extensive microbial diversity within the chicken gut microbiome revealed by metagenomics and culture.</title>
        <authorList>
            <person name="Gilroy R."/>
            <person name="Ravi A."/>
            <person name="Getino M."/>
            <person name="Pursley I."/>
            <person name="Horton D.L."/>
            <person name="Alikhan N.F."/>
            <person name="Baker D."/>
            <person name="Gharbi K."/>
            <person name="Hall N."/>
            <person name="Watson M."/>
            <person name="Adriaenssens E.M."/>
            <person name="Foster-Nyarko E."/>
            <person name="Jarju S."/>
            <person name="Secka A."/>
            <person name="Antonio M."/>
            <person name="Oren A."/>
            <person name="Chaudhuri R.R."/>
            <person name="La Ragione R."/>
            <person name="Hildebrand F."/>
            <person name="Pallen M.J."/>
        </authorList>
    </citation>
    <scope>NUCLEOTIDE SEQUENCE</scope>
    <source>
        <strain evidence="3">ChiGjej4B4-7305</strain>
    </source>
</reference>
<feature type="transmembrane region" description="Helical" evidence="2">
    <location>
        <begin position="274"/>
        <end position="292"/>
    </location>
</feature>
<dbReference type="Pfam" id="PF07690">
    <property type="entry name" value="MFS_1"/>
    <property type="match status" value="1"/>
</dbReference>
<organism evidence="3 4">
    <name type="scientific">Candidatus Ruania gallistercoris</name>
    <dbReference type="NCBI Taxonomy" id="2838746"/>
    <lineage>
        <taxon>Bacteria</taxon>
        <taxon>Bacillati</taxon>
        <taxon>Actinomycetota</taxon>
        <taxon>Actinomycetes</taxon>
        <taxon>Micrococcales</taxon>
        <taxon>Ruaniaceae</taxon>
        <taxon>Ruania</taxon>
    </lineage>
</organism>
<feature type="transmembrane region" description="Helical" evidence="2">
    <location>
        <begin position="79"/>
        <end position="97"/>
    </location>
</feature>
<evidence type="ECO:0000256" key="2">
    <source>
        <dbReference type="SAM" id="Phobius"/>
    </source>
</evidence>
<feature type="transmembrane region" description="Helical" evidence="2">
    <location>
        <begin position="202"/>
        <end position="222"/>
    </location>
</feature>
<reference evidence="3" key="2">
    <citation type="submission" date="2021-04" db="EMBL/GenBank/DDBJ databases">
        <authorList>
            <person name="Gilroy R."/>
        </authorList>
    </citation>
    <scope>NUCLEOTIDE SEQUENCE</scope>
    <source>
        <strain evidence="3">ChiGjej4B4-7305</strain>
    </source>
</reference>
<dbReference type="InterPro" id="IPR036259">
    <property type="entry name" value="MFS_trans_sf"/>
</dbReference>
<dbReference type="SUPFAM" id="SSF103473">
    <property type="entry name" value="MFS general substrate transporter"/>
    <property type="match status" value="1"/>
</dbReference>
<evidence type="ECO:0000313" key="3">
    <source>
        <dbReference type="EMBL" id="HIZ35951.1"/>
    </source>
</evidence>
<feature type="transmembrane region" description="Helical" evidence="2">
    <location>
        <begin position="298"/>
        <end position="317"/>
    </location>
</feature>
<feature type="transmembrane region" description="Helical" evidence="2">
    <location>
        <begin position="160"/>
        <end position="181"/>
    </location>
</feature>
<dbReference type="InterPro" id="IPR011701">
    <property type="entry name" value="MFS"/>
</dbReference>
<feature type="transmembrane region" description="Helical" evidence="2">
    <location>
        <begin position="103"/>
        <end position="120"/>
    </location>
</feature>
<comment type="caution">
    <text evidence="3">The sequence shown here is derived from an EMBL/GenBank/DDBJ whole genome shotgun (WGS) entry which is preliminary data.</text>
</comment>